<dbReference type="InterPro" id="IPR036097">
    <property type="entry name" value="HisK_dim/P_sf"/>
</dbReference>
<evidence type="ECO:0000259" key="9">
    <source>
        <dbReference type="PROSITE" id="PS50110"/>
    </source>
</evidence>
<feature type="modified residue" description="4-aspartylphosphate" evidence="6">
    <location>
        <position position="57"/>
    </location>
</feature>
<dbReference type="EC" id="2.7.13.3" evidence="2"/>
<dbReference type="InterPro" id="IPR003594">
    <property type="entry name" value="HATPase_dom"/>
</dbReference>
<comment type="caution">
    <text evidence="10">The sequence shown here is derived from an EMBL/GenBank/DDBJ whole genome shotgun (WGS) entry which is preliminary data.</text>
</comment>
<keyword evidence="3 6" id="KW-0597">Phosphoprotein</keyword>
<evidence type="ECO:0000256" key="6">
    <source>
        <dbReference type="PROSITE-ProRule" id="PRU00169"/>
    </source>
</evidence>
<reference evidence="10 11" key="1">
    <citation type="submission" date="2016-03" db="EMBL/GenBank/DDBJ databases">
        <title>Draft Genome Assembly of Pseudomonas putida strain CBF10-2.</title>
        <authorList>
            <person name="Iyer R.S."/>
            <person name="Damania A."/>
        </authorList>
    </citation>
    <scope>NUCLEOTIDE SEQUENCE [LARGE SCALE GENOMIC DNA]</scope>
    <source>
        <strain evidence="10 11">CBF10-2</strain>
    </source>
</reference>
<evidence type="ECO:0000256" key="5">
    <source>
        <dbReference type="ARBA" id="ARBA00022777"/>
    </source>
</evidence>
<dbReference type="FunFam" id="3.30.565.10:FF:000006">
    <property type="entry name" value="Sensor histidine kinase WalK"/>
    <property type="match status" value="1"/>
</dbReference>
<dbReference type="SUPFAM" id="SSF52172">
    <property type="entry name" value="CheY-like"/>
    <property type="match status" value="1"/>
</dbReference>
<feature type="domain" description="Histidine kinase" evidence="8">
    <location>
        <begin position="175"/>
        <end position="395"/>
    </location>
</feature>
<dbReference type="InterPro" id="IPR011006">
    <property type="entry name" value="CheY-like_superfamily"/>
</dbReference>
<feature type="domain" description="Response regulatory" evidence="9">
    <location>
        <begin position="8"/>
        <end position="125"/>
    </location>
</feature>
<dbReference type="PRINTS" id="PR00344">
    <property type="entry name" value="BCTRLSENSOR"/>
</dbReference>
<sequence length="412" mass="45897">MLSHIQAKLLIVDDLPENLLALEALIKAEDREVYQAGSADQALSLLLEHEFALAILDVQMPGMNGFELAELMRGMEKTKHIPIVFVSAAGREMNYAFKGYESGAVDFLHKPLDTLAVKSKVKVFVELYRQRKALDRQVQALARSQQEQQQLLEQLQVARGELERAVRMRDDFMSIVSHEVRTPLNGLILETQLRKLHLSRDNADAFTLDKMRAMVERDERQINSLIRLIEDMLDVSRIRTGKLSISPSRFNLTQLVGGLVENFAAQAAAVGSVIELQVAGPLEGIWDEFRIEQVIANLLSNALRYGAKRPVQVRVLEDQGMACVEVRDQGIGISPENQRRIFQQFERVASNHSVAGLGLGLYISEQIVLAHGGRISVSSAEGEGATFRVHLPLVCDVHEQNDESGRSEATSA</sequence>
<dbReference type="PANTHER" id="PTHR43547:SF2">
    <property type="entry name" value="HYBRID SIGNAL TRANSDUCTION HISTIDINE KINASE C"/>
    <property type="match status" value="1"/>
</dbReference>
<dbReference type="CDD" id="cd00082">
    <property type="entry name" value="HisKA"/>
    <property type="match status" value="1"/>
</dbReference>
<dbReference type="AlphaFoldDB" id="A0A177SCW0"/>
<evidence type="ECO:0000256" key="7">
    <source>
        <dbReference type="SAM" id="Coils"/>
    </source>
</evidence>
<protein>
    <recommendedName>
        <fullName evidence="2">histidine kinase</fullName>
        <ecNumber evidence="2">2.7.13.3</ecNumber>
    </recommendedName>
</protein>
<dbReference type="PROSITE" id="PS50110">
    <property type="entry name" value="RESPONSE_REGULATORY"/>
    <property type="match status" value="1"/>
</dbReference>
<dbReference type="GO" id="GO:0000155">
    <property type="term" value="F:phosphorelay sensor kinase activity"/>
    <property type="evidence" value="ECO:0007669"/>
    <property type="project" value="InterPro"/>
</dbReference>
<keyword evidence="4" id="KW-0808">Transferase</keyword>
<dbReference type="SMART" id="SM00448">
    <property type="entry name" value="REC"/>
    <property type="match status" value="1"/>
</dbReference>
<dbReference type="InterPro" id="IPR036890">
    <property type="entry name" value="HATPase_C_sf"/>
</dbReference>
<organism evidence="10 11">
    <name type="scientific">Pseudomonas putida</name>
    <name type="common">Arthrobacter siderocapsulatus</name>
    <dbReference type="NCBI Taxonomy" id="303"/>
    <lineage>
        <taxon>Bacteria</taxon>
        <taxon>Pseudomonadati</taxon>
        <taxon>Pseudomonadota</taxon>
        <taxon>Gammaproteobacteria</taxon>
        <taxon>Pseudomonadales</taxon>
        <taxon>Pseudomonadaceae</taxon>
        <taxon>Pseudomonas</taxon>
    </lineage>
</organism>
<dbReference type="SUPFAM" id="SSF55874">
    <property type="entry name" value="ATPase domain of HSP90 chaperone/DNA topoisomerase II/histidine kinase"/>
    <property type="match status" value="1"/>
</dbReference>
<dbReference type="Gene3D" id="1.10.287.130">
    <property type="match status" value="1"/>
</dbReference>
<proteinExistence type="predicted"/>
<keyword evidence="5 10" id="KW-0418">Kinase</keyword>
<dbReference type="GO" id="GO:0005886">
    <property type="term" value="C:plasma membrane"/>
    <property type="evidence" value="ECO:0007669"/>
    <property type="project" value="UniProtKB-ARBA"/>
</dbReference>
<evidence type="ECO:0000259" key="8">
    <source>
        <dbReference type="PROSITE" id="PS50109"/>
    </source>
</evidence>
<dbReference type="Gene3D" id="3.40.50.2300">
    <property type="match status" value="1"/>
</dbReference>
<dbReference type="SMART" id="SM00388">
    <property type="entry name" value="HisKA"/>
    <property type="match status" value="1"/>
</dbReference>
<evidence type="ECO:0000256" key="4">
    <source>
        <dbReference type="ARBA" id="ARBA00022679"/>
    </source>
</evidence>
<gene>
    <name evidence="10" type="ORF">AYO28_01645</name>
</gene>
<dbReference type="SMART" id="SM00387">
    <property type="entry name" value="HATPase_c"/>
    <property type="match status" value="1"/>
</dbReference>
<dbReference type="Pfam" id="PF00072">
    <property type="entry name" value="Response_reg"/>
    <property type="match status" value="1"/>
</dbReference>
<dbReference type="InterPro" id="IPR005467">
    <property type="entry name" value="His_kinase_dom"/>
</dbReference>
<dbReference type="InterPro" id="IPR003661">
    <property type="entry name" value="HisK_dim/P_dom"/>
</dbReference>
<dbReference type="SUPFAM" id="SSF47384">
    <property type="entry name" value="Homodimeric domain of signal transducing histidine kinase"/>
    <property type="match status" value="1"/>
</dbReference>
<dbReference type="CDD" id="cd00075">
    <property type="entry name" value="HATPase"/>
    <property type="match status" value="1"/>
</dbReference>
<evidence type="ECO:0000256" key="1">
    <source>
        <dbReference type="ARBA" id="ARBA00000085"/>
    </source>
</evidence>
<evidence type="ECO:0000256" key="2">
    <source>
        <dbReference type="ARBA" id="ARBA00012438"/>
    </source>
</evidence>
<dbReference type="Proteomes" id="UP000077752">
    <property type="component" value="Unassembled WGS sequence"/>
</dbReference>
<name>A0A177SCW0_PSEPU</name>
<dbReference type="Pfam" id="PF00512">
    <property type="entry name" value="HisKA"/>
    <property type="match status" value="1"/>
</dbReference>
<keyword evidence="7" id="KW-0175">Coiled coil</keyword>
<feature type="coiled-coil region" evidence="7">
    <location>
        <begin position="134"/>
        <end position="168"/>
    </location>
</feature>
<dbReference type="PROSITE" id="PS50109">
    <property type="entry name" value="HIS_KIN"/>
    <property type="match status" value="1"/>
</dbReference>
<comment type="catalytic activity">
    <reaction evidence="1">
        <text>ATP + protein L-histidine = ADP + protein N-phospho-L-histidine.</text>
        <dbReference type="EC" id="2.7.13.3"/>
    </reaction>
</comment>
<evidence type="ECO:0000313" key="11">
    <source>
        <dbReference type="Proteomes" id="UP000077752"/>
    </source>
</evidence>
<accession>A0A177SCW0</accession>
<dbReference type="EMBL" id="LUCV01000040">
    <property type="protein sequence ID" value="OAI86421.1"/>
    <property type="molecule type" value="Genomic_DNA"/>
</dbReference>
<dbReference type="InterPro" id="IPR001789">
    <property type="entry name" value="Sig_transdc_resp-reg_receiver"/>
</dbReference>
<evidence type="ECO:0000313" key="10">
    <source>
        <dbReference type="EMBL" id="OAI86421.1"/>
    </source>
</evidence>
<dbReference type="RefSeq" id="WP_064304250.1">
    <property type="nucleotide sequence ID" value="NZ_LUCV01000040.1"/>
</dbReference>
<dbReference type="Gene3D" id="3.30.565.10">
    <property type="entry name" value="Histidine kinase-like ATPase, C-terminal domain"/>
    <property type="match status" value="1"/>
</dbReference>
<dbReference type="Pfam" id="PF02518">
    <property type="entry name" value="HATPase_c"/>
    <property type="match status" value="1"/>
</dbReference>
<dbReference type="PANTHER" id="PTHR43547">
    <property type="entry name" value="TWO-COMPONENT HISTIDINE KINASE"/>
    <property type="match status" value="1"/>
</dbReference>
<evidence type="ECO:0000256" key="3">
    <source>
        <dbReference type="ARBA" id="ARBA00022553"/>
    </source>
</evidence>
<dbReference type="InterPro" id="IPR004358">
    <property type="entry name" value="Sig_transdc_His_kin-like_C"/>
</dbReference>